<dbReference type="EMBL" id="VUNS01000001">
    <property type="protein sequence ID" value="MST95546.1"/>
    <property type="molecule type" value="Genomic_DNA"/>
</dbReference>
<dbReference type="NCBIfam" id="TIGR01420">
    <property type="entry name" value="pilT_fam"/>
    <property type="match status" value="1"/>
</dbReference>
<evidence type="ECO:0000256" key="1">
    <source>
        <dbReference type="ARBA" id="ARBA00006611"/>
    </source>
</evidence>
<sequence length="358" mass="40160">MSKPLTLDRLLYTARRFGASDIHLIAGLPPAWRVNGEIVLAEAEPYSAETLARLALDALTEAQRETFEKEMALSYSLTHSELGRFRVSVYLRNGSPELSIRACAEKLRTREELGLPEAVDRLLDRPSGLILVTGPTGSGKTTTLNYMIDQINSRRRGKIIMIEDPIEYVHTHKMSLVVQQELHSDVRSFHEGLLHILRQDPDVIGIGEMRNFDTIGTALTAAETGHLVIATLHTSSVVTTVERIVGVFPPEQQQQVIVQLANSLQGILTQQLLPTVDRKGRVLACEYLSVDLASRNLMRDADWHKLYTQLELGTQQGMCTMDSSLIRLYEQGRISYDSLLSHVVYPDTVRRKYNRSGI</sequence>
<dbReference type="GO" id="GO:0016887">
    <property type="term" value="F:ATP hydrolysis activity"/>
    <property type="evidence" value="ECO:0007669"/>
    <property type="project" value="InterPro"/>
</dbReference>
<dbReference type="PANTHER" id="PTHR30486:SF16">
    <property type="entry name" value="TWITCHING MOTILITY PROTEIN PILT"/>
    <property type="match status" value="1"/>
</dbReference>
<accession>A0A844FWT6</accession>
<dbReference type="SUPFAM" id="SSF52540">
    <property type="entry name" value="P-loop containing nucleoside triphosphate hydrolases"/>
    <property type="match status" value="1"/>
</dbReference>
<reference evidence="3 4" key="1">
    <citation type="submission" date="2019-08" db="EMBL/GenBank/DDBJ databases">
        <title>In-depth cultivation of the pig gut microbiome towards novel bacterial diversity and tailored functional studies.</title>
        <authorList>
            <person name="Wylensek D."/>
            <person name="Hitch T.C.A."/>
            <person name="Clavel T."/>
        </authorList>
    </citation>
    <scope>NUCLEOTIDE SEQUENCE [LARGE SCALE GENOMIC DNA]</scope>
    <source>
        <strain evidence="3 4">BBE-744-WT-12</strain>
    </source>
</reference>
<feature type="domain" description="AAA+ ATPase" evidence="2">
    <location>
        <begin position="126"/>
        <end position="251"/>
    </location>
</feature>
<dbReference type="Gene3D" id="3.30.450.90">
    <property type="match status" value="1"/>
</dbReference>
<name>A0A844FWT6_9BACT</name>
<comment type="caution">
    <text evidence="3">The sequence shown here is derived from an EMBL/GenBank/DDBJ whole genome shotgun (WGS) entry which is preliminary data.</text>
</comment>
<dbReference type="CDD" id="cd01131">
    <property type="entry name" value="PilT"/>
    <property type="match status" value="1"/>
</dbReference>
<dbReference type="InterPro" id="IPR027417">
    <property type="entry name" value="P-loop_NTPase"/>
</dbReference>
<dbReference type="Pfam" id="PF00437">
    <property type="entry name" value="T2SSE"/>
    <property type="match status" value="1"/>
</dbReference>
<evidence type="ECO:0000313" key="3">
    <source>
        <dbReference type="EMBL" id="MST95546.1"/>
    </source>
</evidence>
<dbReference type="InterPro" id="IPR050921">
    <property type="entry name" value="T4SS_GSP_E_ATPase"/>
</dbReference>
<dbReference type="GO" id="GO:0005524">
    <property type="term" value="F:ATP binding"/>
    <property type="evidence" value="ECO:0007669"/>
    <property type="project" value="InterPro"/>
</dbReference>
<dbReference type="SMART" id="SM00382">
    <property type="entry name" value="AAA"/>
    <property type="match status" value="1"/>
</dbReference>
<dbReference type="InterPro" id="IPR003593">
    <property type="entry name" value="AAA+_ATPase"/>
</dbReference>
<dbReference type="PANTHER" id="PTHR30486">
    <property type="entry name" value="TWITCHING MOTILITY PROTEIN PILT"/>
    <property type="match status" value="1"/>
</dbReference>
<keyword evidence="4" id="KW-1185">Reference proteome</keyword>
<comment type="similarity">
    <text evidence="1">Belongs to the GSP E family.</text>
</comment>
<dbReference type="InterPro" id="IPR001482">
    <property type="entry name" value="T2SS/T4SS_dom"/>
</dbReference>
<dbReference type="Gene3D" id="3.40.50.300">
    <property type="entry name" value="P-loop containing nucleotide triphosphate hydrolases"/>
    <property type="match status" value="1"/>
</dbReference>
<protein>
    <submittedName>
        <fullName evidence="3">PilT/PilU family type 4a pilus ATPase</fullName>
    </submittedName>
</protein>
<evidence type="ECO:0000313" key="4">
    <source>
        <dbReference type="Proteomes" id="UP000435649"/>
    </source>
</evidence>
<gene>
    <name evidence="3" type="ORF">FYJ85_00595</name>
</gene>
<evidence type="ECO:0000259" key="2">
    <source>
        <dbReference type="SMART" id="SM00382"/>
    </source>
</evidence>
<dbReference type="RefSeq" id="WP_106053099.1">
    <property type="nucleotide sequence ID" value="NZ_CALXOB010000042.1"/>
</dbReference>
<organism evidence="3 4">
    <name type="scientific">Victivallis lenta</name>
    <dbReference type="NCBI Taxonomy" id="2606640"/>
    <lineage>
        <taxon>Bacteria</taxon>
        <taxon>Pseudomonadati</taxon>
        <taxon>Lentisphaerota</taxon>
        <taxon>Lentisphaeria</taxon>
        <taxon>Victivallales</taxon>
        <taxon>Victivallaceae</taxon>
        <taxon>Victivallis</taxon>
    </lineage>
</organism>
<dbReference type="Proteomes" id="UP000435649">
    <property type="component" value="Unassembled WGS sequence"/>
</dbReference>
<dbReference type="AlphaFoldDB" id="A0A844FWT6"/>
<proteinExistence type="inferred from homology"/>
<dbReference type="InterPro" id="IPR006321">
    <property type="entry name" value="PilT/PilU"/>
</dbReference>